<protein>
    <recommendedName>
        <fullName evidence="10">Histidine kinase/HSP90-like ATPase domain-containing protein</fullName>
    </recommendedName>
</protein>
<dbReference type="InterPro" id="IPR015943">
    <property type="entry name" value="WD40/YVTN_repeat-like_dom_sf"/>
</dbReference>
<dbReference type="RefSeq" id="WP_161018305.1">
    <property type="nucleotide sequence ID" value="NZ_WWCP01000002.1"/>
</dbReference>
<dbReference type="Proteomes" id="UP000474565">
    <property type="component" value="Unassembled WGS sequence"/>
</dbReference>
<dbReference type="InterPro" id="IPR036890">
    <property type="entry name" value="HATPase_C_sf"/>
</dbReference>
<dbReference type="PANTHER" id="PTHR24421">
    <property type="entry name" value="NITRATE/NITRITE SENSOR PROTEIN NARX-RELATED"/>
    <property type="match status" value="1"/>
</dbReference>
<dbReference type="GO" id="GO:0046983">
    <property type="term" value="F:protein dimerization activity"/>
    <property type="evidence" value="ECO:0007669"/>
    <property type="project" value="InterPro"/>
</dbReference>
<dbReference type="InterPro" id="IPR003594">
    <property type="entry name" value="HATPase_dom"/>
</dbReference>
<dbReference type="AlphaFoldDB" id="A0A6L8MFI9"/>
<feature type="chain" id="PRO_5026814372" description="Histidine kinase/HSP90-like ATPase domain-containing protein" evidence="4">
    <location>
        <begin position="22"/>
        <end position="983"/>
    </location>
</feature>
<evidence type="ECO:0000313" key="9">
    <source>
        <dbReference type="Proteomes" id="UP000474565"/>
    </source>
</evidence>
<dbReference type="EMBL" id="WWCP01000002">
    <property type="protein sequence ID" value="MYM80981.1"/>
    <property type="molecule type" value="Genomic_DNA"/>
</dbReference>
<feature type="domain" description="Two component regulator three Y" evidence="6">
    <location>
        <begin position="671"/>
        <end position="731"/>
    </location>
</feature>
<accession>A0A6L8MFI9</accession>
<evidence type="ECO:0000259" key="5">
    <source>
        <dbReference type="Pfam" id="PF02518"/>
    </source>
</evidence>
<reference evidence="8 9" key="1">
    <citation type="submission" date="2019-12" db="EMBL/GenBank/DDBJ databases">
        <title>Novel species isolated from a subtropical stream in China.</title>
        <authorList>
            <person name="Lu H."/>
        </authorList>
    </citation>
    <scope>NUCLEOTIDE SEQUENCE [LARGE SCALE GENOMIC DNA]</scope>
    <source>
        <strain evidence="8 9">FT50W</strain>
    </source>
</reference>
<dbReference type="Gene3D" id="3.30.565.10">
    <property type="entry name" value="Histidine kinase-like ATPase, C-terminal domain"/>
    <property type="match status" value="1"/>
</dbReference>
<dbReference type="InterPro" id="IPR011123">
    <property type="entry name" value="Y_Y_Y"/>
</dbReference>
<dbReference type="Gene3D" id="1.20.5.1930">
    <property type="match status" value="1"/>
</dbReference>
<dbReference type="SUPFAM" id="SSF55874">
    <property type="entry name" value="ATPase domain of HSP90 chaperone/DNA topoisomerase II/histidine kinase"/>
    <property type="match status" value="1"/>
</dbReference>
<dbReference type="Gene3D" id="2.130.10.10">
    <property type="entry name" value="YVTN repeat-like/Quinoprotein amine dehydrogenase"/>
    <property type="match status" value="3"/>
</dbReference>
<dbReference type="Pfam" id="PF02518">
    <property type="entry name" value="HATPase_c"/>
    <property type="match status" value="1"/>
</dbReference>
<evidence type="ECO:0000259" key="6">
    <source>
        <dbReference type="Pfam" id="PF07495"/>
    </source>
</evidence>
<feature type="domain" description="Signal transduction histidine kinase subgroup 3 dimerisation and phosphoacceptor" evidence="7">
    <location>
        <begin position="778"/>
        <end position="842"/>
    </location>
</feature>
<evidence type="ECO:0000256" key="2">
    <source>
        <dbReference type="ARBA" id="ARBA00022777"/>
    </source>
</evidence>
<dbReference type="InterPro" id="IPR013783">
    <property type="entry name" value="Ig-like_fold"/>
</dbReference>
<dbReference type="GO" id="GO:0000155">
    <property type="term" value="F:phosphorelay sensor kinase activity"/>
    <property type="evidence" value="ECO:0007669"/>
    <property type="project" value="InterPro"/>
</dbReference>
<feature type="signal peptide" evidence="4">
    <location>
        <begin position="1"/>
        <end position="21"/>
    </location>
</feature>
<evidence type="ECO:0008006" key="10">
    <source>
        <dbReference type="Google" id="ProtNLM"/>
    </source>
</evidence>
<organism evidence="8 9">
    <name type="scientific">Duganella lactea</name>
    <dbReference type="NCBI Taxonomy" id="2692173"/>
    <lineage>
        <taxon>Bacteria</taxon>
        <taxon>Pseudomonadati</taxon>
        <taxon>Pseudomonadota</taxon>
        <taxon>Betaproteobacteria</taxon>
        <taxon>Burkholderiales</taxon>
        <taxon>Oxalobacteraceae</taxon>
        <taxon>Telluria group</taxon>
        <taxon>Duganella</taxon>
    </lineage>
</organism>
<keyword evidence="2" id="KW-0418">Kinase</keyword>
<evidence type="ECO:0000256" key="4">
    <source>
        <dbReference type="SAM" id="SignalP"/>
    </source>
</evidence>
<keyword evidence="1" id="KW-0808">Transferase</keyword>
<dbReference type="CDD" id="cd16917">
    <property type="entry name" value="HATPase_UhpB-NarQ-NarX-like"/>
    <property type="match status" value="1"/>
</dbReference>
<keyword evidence="4" id="KW-0732">Signal</keyword>
<dbReference type="GO" id="GO:0016020">
    <property type="term" value="C:membrane"/>
    <property type="evidence" value="ECO:0007669"/>
    <property type="project" value="InterPro"/>
</dbReference>
<evidence type="ECO:0000313" key="8">
    <source>
        <dbReference type="EMBL" id="MYM80981.1"/>
    </source>
</evidence>
<evidence type="ECO:0000256" key="1">
    <source>
        <dbReference type="ARBA" id="ARBA00022679"/>
    </source>
</evidence>
<evidence type="ECO:0000256" key="3">
    <source>
        <dbReference type="ARBA" id="ARBA00023012"/>
    </source>
</evidence>
<proteinExistence type="predicted"/>
<dbReference type="InterPro" id="IPR011712">
    <property type="entry name" value="Sig_transdc_His_kin_sub3_dim/P"/>
</dbReference>
<name>A0A6L8MFI9_9BURK</name>
<dbReference type="InterPro" id="IPR050482">
    <property type="entry name" value="Sensor_HK_TwoCompSys"/>
</dbReference>
<feature type="domain" description="Histidine kinase/HSP90-like ATPase" evidence="5">
    <location>
        <begin position="886"/>
        <end position="975"/>
    </location>
</feature>
<sequence>MAAGRFLLKLLLLIGVAPAYAVPVPAPAPITMHHTSWTAREGAPQMVIAMAQTPDGWLWLGSNNGLFRFDGVRFERYAEPGRQLAASGIATLTAFADGALWIGYRYGGVSVLTDQTLRHYGDTEGLPASGAVWGLERDGDNRLWAATANGLFHLDGQRWREASQTFSVPMTSYKTLMRDRTGNLWAQGNQGVFRLAPGAHHFRKMSRDSGNGVVAQTPDGSVWSWDAPQGRLLRLTTPANGAAPPSWRVQGDAASLLFDSRGDIWVGRMGGVEHHTPRGVQQSGPAQGLSGRWVAAIFEDREGSIWTSTATGIDRFRRKRVAAVPLAVETDVNPLAADDAGVWVGRFHYTRSRDGGFSAQPAWHATAAGWSTDPIGVYRDPAGPLWWSAYGELWRKHGPRLRRFALPSKNDMIGSMASDSAGHLWASMLERGLYRLNTDGVWESMDTVVGMPADTPRVLASSPQQGLWLGYPRNRAVQWLDGRWRHYGPADGLKVGMIEAVHLHGEHVWVGGENGVALRRDGKFVSVGGIDGVAFEGVSGMVELSNGDLWLNAANGMFHIPATEIARLADTPGYRVRYERLDSLDGLVGNAPVRMPVPSMIQAADGELWLATTTGVFRLDPSRQHKFGPAPAVQIRAAGQPGQLMPAVNGLRLPEGSTTLQIDYTALALAMPERVAFRYRLNGVDTQWQHVGARRTAYYNNLGPGDYRFSVQATNYNGEWSAQASTLTFSIAPSVVQSRWFKALCALAPLSACWLLYRWRLRNYATQVSARLQERTRERERIARELHDTVLQSVQGMILQVHAAVLGLSSREPARVRIEAALQQADDALLEGRDRVRDLRTGEADEQDLAAALRSAGAKLRVPDAAPIDVQLTGQPRRLHTLIYDELLAIATEAIANACRHAQADHITARLHYDARELRLSIRDDGGGIPTDVQAAGGRHNHWGIRGMHERAERIKARLKLHSNAGAGTEWRLTLAYQYAVCE</sequence>
<keyword evidence="3" id="KW-0902">Two-component regulatory system</keyword>
<gene>
    <name evidence="8" type="ORF">GTP44_03260</name>
</gene>
<dbReference type="Pfam" id="PF07730">
    <property type="entry name" value="HisKA_3"/>
    <property type="match status" value="1"/>
</dbReference>
<dbReference type="SUPFAM" id="SSF63829">
    <property type="entry name" value="Calcium-dependent phosphotriesterase"/>
    <property type="match status" value="2"/>
</dbReference>
<dbReference type="PANTHER" id="PTHR24421:SF62">
    <property type="entry name" value="SENSORY TRANSDUCTION HISTIDINE KINASE"/>
    <property type="match status" value="1"/>
</dbReference>
<comment type="caution">
    <text evidence="8">The sequence shown here is derived from an EMBL/GenBank/DDBJ whole genome shotgun (WGS) entry which is preliminary data.</text>
</comment>
<dbReference type="Gene3D" id="2.60.40.10">
    <property type="entry name" value="Immunoglobulins"/>
    <property type="match status" value="1"/>
</dbReference>
<evidence type="ECO:0000259" key="7">
    <source>
        <dbReference type="Pfam" id="PF07730"/>
    </source>
</evidence>
<dbReference type="Pfam" id="PF07495">
    <property type="entry name" value="Y_Y_Y"/>
    <property type="match status" value="1"/>
</dbReference>